<dbReference type="eggNOG" id="ENOG502SJ3P">
    <property type="taxonomic scope" value="Eukaryota"/>
</dbReference>
<keyword evidence="2" id="KW-0812">Transmembrane</keyword>
<evidence type="ECO:0000256" key="1">
    <source>
        <dbReference type="SAM" id="MobiDB-lite"/>
    </source>
</evidence>
<evidence type="ECO:0000256" key="2">
    <source>
        <dbReference type="SAM" id="Phobius"/>
    </source>
</evidence>
<dbReference type="Proteomes" id="UP000063063">
    <property type="component" value="Chromosome 26"/>
</dbReference>
<keyword evidence="4" id="KW-1185">Reference proteome</keyword>
<sequence>MSFLSGIECAVDLTPSHAYRCALQYIKWALSSCTNGVNKKCRSGARARRQLGHSVIADTKFVQVARWCILPLPSAAHWLPWCFFFAKSTMARRRKLNHTLSFSFTLPPPPSSSPSRIHRAAVLGSSPSVPRLLFSALRLLSFSGAELLVSGVRLSTKLTRSRSAMTSTTDNTSCGRHQRRLGDSVVVSRTFFYMVIGVLLCLPVSSSAAGYNASAHVNSDFAVNALTSELKVIMLVESSPRNFSSDAFLGNLYNLYSSADTAIANISCVSIVNWCASNSNVLNTTISCPNGTKYNNNSNYTYVYVQVQLSGWDRSTTVLPSSVDLSSAGVISNSIVTYFPGLYNPDLNTSGTGGGLILEFTSDLVLTYAVFGVLMAIAVFAFIGVAVCVCLCDNRQLNRNKSVMDRAIRAVHLNYVAALYGRRRHQQQQPAPAGFNEHYNMYADITYNGSADALRVSQHSLNSPQTNGGQATARGNDWVYSPREADNTHEMEEVGDPQSRDWDSAKHKRM</sequence>
<reference evidence="3 4" key="1">
    <citation type="journal article" date="2015" name="Sci. Rep.">
        <title>The genome of Leishmania panamensis: insights into genomics of the L. (Viannia) subgenus.</title>
        <authorList>
            <person name="Llanes A."/>
            <person name="Restrepo C.M."/>
            <person name="Vecchio G.D."/>
            <person name="Anguizola F.J."/>
            <person name="Lleonart R."/>
        </authorList>
    </citation>
    <scope>NUCLEOTIDE SEQUENCE [LARGE SCALE GENOMIC DNA]</scope>
    <source>
        <strain evidence="3 4">MHOM/PA/94/PSC-1</strain>
    </source>
</reference>
<feature type="region of interest" description="Disordered" evidence="1">
    <location>
        <begin position="460"/>
        <end position="510"/>
    </location>
</feature>
<evidence type="ECO:0000313" key="4">
    <source>
        <dbReference type="Proteomes" id="UP000063063"/>
    </source>
</evidence>
<gene>
    <name evidence="3" type="ORF">LPMP_261440</name>
</gene>
<feature type="transmembrane region" description="Helical" evidence="2">
    <location>
        <begin position="365"/>
        <end position="392"/>
    </location>
</feature>
<name>A0A088RT09_LEIPA</name>
<organism evidence="3 4">
    <name type="scientific">Leishmania panamensis</name>
    <dbReference type="NCBI Taxonomy" id="5679"/>
    <lineage>
        <taxon>Eukaryota</taxon>
        <taxon>Discoba</taxon>
        <taxon>Euglenozoa</taxon>
        <taxon>Kinetoplastea</taxon>
        <taxon>Metakinetoplastina</taxon>
        <taxon>Trypanosomatida</taxon>
        <taxon>Trypanosomatidae</taxon>
        <taxon>Leishmaniinae</taxon>
        <taxon>Leishmania</taxon>
        <taxon>Leishmania guyanensis species complex</taxon>
    </lineage>
</organism>
<keyword evidence="2" id="KW-1133">Transmembrane helix</keyword>
<dbReference type="AlphaFoldDB" id="A0A088RT09"/>
<proteinExistence type="predicted"/>
<dbReference type="KEGG" id="lpan:LPMP_261440"/>
<dbReference type="RefSeq" id="XP_010699964.1">
    <property type="nucleotide sequence ID" value="XM_010701662.1"/>
</dbReference>
<dbReference type="VEuPathDB" id="TriTrypDB:LPMP_261440"/>
<feature type="compositionally biased region" description="Polar residues" evidence="1">
    <location>
        <begin position="460"/>
        <end position="470"/>
    </location>
</feature>
<feature type="compositionally biased region" description="Basic and acidic residues" evidence="1">
    <location>
        <begin position="483"/>
        <end position="510"/>
    </location>
</feature>
<accession>A0A088RT09</accession>
<evidence type="ECO:0000313" key="3">
    <source>
        <dbReference type="EMBL" id="AIN99257.1"/>
    </source>
</evidence>
<dbReference type="EMBL" id="CP009395">
    <property type="protein sequence ID" value="AIN99257.1"/>
    <property type="molecule type" value="Genomic_DNA"/>
</dbReference>
<keyword evidence="2" id="KW-0472">Membrane</keyword>
<dbReference type="GeneID" id="22576047"/>
<dbReference type="OrthoDB" id="265599at2759"/>
<dbReference type="VEuPathDB" id="TriTrypDB:LPAL13_260019400"/>
<protein>
    <submittedName>
        <fullName evidence="3">Uncharacterized protein</fullName>
    </submittedName>
</protein>